<proteinExistence type="predicted"/>
<dbReference type="InterPro" id="IPR006311">
    <property type="entry name" value="TAT_signal"/>
</dbReference>
<geneLocation type="plasmid" evidence="3 4">
    <name>pTT6-1</name>
</geneLocation>
<dbReference type="Proteomes" id="UP000595197">
    <property type="component" value="Plasmid pTT6-1"/>
</dbReference>
<reference evidence="3" key="1">
    <citation type="submission" date="2021-02" db="EMBL/GenBank/DDBJ databases">
        <title>Skermanella TT6 skin isolate.</title>
        <authorList>
            <person name="Lee K."/>
            <person name="Ganzorig M."/>
        </authorList>
    </citation>
    <scope>NUCLEOTIDE SEQUENCE</scope>
    <source>
        <strain evidence="3">TT6</strain>
    </source>
</reference>
<protein>
    <submittedName>
        <fullName evidence="3">Aminotransferase class V-fold PLP-dependent enzyme</fullName>
    </submittedName>
</protein>
<dbReference type="SUPFAM" id="SSF53383">
    <property type="entry name" value="PLP-dependent transferases"/>
    <property type="match status" value="1"/>
</dbReference>
<dbReference type="PROSITE" id="PS51318">
    <property type="entry name" value="TAT"/>
    <property type="match status" value="1"/>
</dbReference>
<dbReference type="PANTHER" id="PTHR43586">
    <property type="entry name" value="CYSTEINE DESULFURASE"/>
    <property type="match status" value="1"/>
</dbReference>
<gene>
    <name evidence="3" type="ORF">IGS68_27875</name>
</gene>
<dbReference type="EMBL" id="CP067421">
    <property type="protein sequence ID" value="QQP92997.1"/>
    <property type="molecule type" value="Genomic_DNA"/>
</dbReference>
<evidence type="ECO:0000313" key="4">
    <source>
        <dbReference type="Proteomes" id="UP000595197"/>
    </source>
</evidence>
<name>A0ABX7BFM7_9PROT</name>
<organism evidence="3 4">
    <name type="scientific">Skermanella cutis</name>
    <dbReference type="NCBI Taxonomy" id="2775420"/>
    <lineage>
        <taxon>Bacteria</taxon>
        <taxon>Pseudomonadati</taxon>
        <taxon>Pseudomonadota</taxon>
        <taxon>Alphaproteobacteria</taxon>
        <taxon>Rhodospirillales</taxon>
        <taxon>Azospirillaceae</taxon>
        <taxon>Skermanella</taxon>
    </lineage>
</organism>
<evidence type="ECO:0000256" key="1">
    <source>
        <dbReference type="ARBA" id="ARBA00022898"/>
    </source>
</evidence>
<feature type="domain" description="Aminotransferase class V" evidence="2">
    <location>
        <begin position="71"/>
        <end position="409"/>
    </location>
</feature>
<evidence type="ECO:0000259" key="2">
    <source>
        <dbReference type="Pfam" id="PF00266"/>
    </source>
</evidence>
<keyword evidence="3" id="KW-0032">Aminotransferase</keyword>
<dbReference type="InterPro" id="IPR000192">
    <property type="entry name" value="Aminotrans_V_dom"/>
</dbReference>
<dbReference type="Gene3D" id="3.40.640.10">
    <property type="entry name" value="Type I PLP-dependent aspartate aminotransferase-like (Major domain)"/>
    <property type="match status" value="1"/>
</dbReference>
<keyword evidence="1" id="KW-0663">Pyridoxal phosphate</keyword>
<dbReference type="PANTHER" id="PTHR43586:SF8">
    <property type="entry name" value="CYSTEINE DESULFURASE 1, CHLOROPLASTIC"/>
    <property type="match status" value="1"/>
</dbReference>
<dbReference type="InterPro" id="IPR015422">
    <property type="entry name" value="PyrdxlP-dep_Trfase_small"/>
</dbReference>
<dbReference type="RefSeq" id="WP_201082333.1">
    <property type="nucleotide sequence ID" value="NZ_CP067421.1"/>
</dbReference>
<keyword evidence="3" id="KW-0614">Plasmid</keyword>
<keyword evidence="3" id="KW-0808">Transferase</keyword>
<dbReference type="GO" id="GO:0008483">
    <property type="term" value="F:transaminase activity"/>
    <property type="evidence" value="ECO:0007669"/>
    <property type="project" value="UniProtKB-KW"/>
</dbReference>
<dbReference type="InterPro" id="IPR015424">
    <property type="entry name" value="PyrdxlP-dep_Trfase"/>
</dbReference>
<accession>A0ABX7BFM7</accession>
<dbReference type="Gene3D" id="3.90.1150.10">
    <property type="entry name" value="Aspartate Aminotransferase, domain 1"/>
    <property type="match status" value="1"/>
</dbReference>
<keyword evidence="4" id="KW-1185">Reference proteome</keyword>
<dbReference type="Pfam" id="PF00266">
    <property type="entry name" value="Aminotran_5"/>
    <property type="match status" value="1"/>
</dbReference>
<evidence type="ECO:0000313" key="3">
    <source>
        <dbReference type="EMBL" id="QQP92997.1"/>
    </source>
</evidence>
<sequence length="443" mass="48369">MALERREFLTRAGALAAVGALGAFDCGRAYADISASQPAAADTLPDWEAVRAQFRLSPDRIHMSTMLLSSHPKAVREAIETHRDGLDANPVEYLEQNNSRLIRDARDAAGRYLGISGSNIALTDSTTMGVGLVYNGLRLNPDHEILTTEQDYYVTHEALRQASRRTGATVKKIQLYEEIGNVTEDELVQRVAEAISPSTRVLAVTWVHSSTGLKLPIRLIAEALEEVNRDRDEASRVLFCVDGVHAFGCEDVGFDDLGCDFLMAGCHKWLFGPRGTGMIAGTLRGWASVTPSIPSFIDGGSWDAWMYGKDLESPTTADRMTPGGFKAFEHQWALPEAFGFHEHIGRPAVAERTRELAGMLKEGLAEISRVVLRTPRSGSLSAGIVSFDIDGLEAPAVVRMLRDRGIVASVAPYLTAHVRLTPSIRNTSEEIDVALREIRGIVS</sequence>
<dbReference type="InterPro" id="IPR015421">
    <property type="entry name" value="PyrdxlP-dep_Trfase_major"/>
</dbReference>